<comment type="caution">
    <text evidence="1">The sequence shown here is derived from an EMBL/GenBank/DDBJ whole genome shotgun (WGS) entry which is preliminary data.</text>
</comment>
<evidence type="ECO:0000313" key="2">
    <source>
        <dbReference type="Proteomes" id="UP000634136"/>
    </source>
</evidence>
<dbReference type="AlphaFoldDB" id="A0A834T1H6"/>
<proteinExistence type="predicted"/>
<name>A0A834T1H6_9FABA</name>
<dbReference type="OrthoDB" id="852241at2759"/>
<accession>A0A834T1H6</accession>
<protein>
    <submittedName>
        <fullName evidence="1">Serine/threonine-protein phosphatase 7 long form-like protein</fullName>
    </submittedName>
</protein>
<dbReference type="Proteomes" id="UP000634136">
    <property type="component" value="Unassembled WGS sequence"/>
</dbReference>
<evidence type="ECO:0000313" key="1">
    <source>
        <dbReference type="EMBL" id="KAF7812596.1"/>
    </source>
</evidence>
<organism evidence="1 2">
    <name type="scientific">Senna tora</name>
    <dbReference type="NCBI Taxonomy" id="362788"/>
    <lineage>
        <taxon>Eukaryota</taxon>
        <taxon>Viridiplantae</taxon>
        <taxon>Streptophyta</taxon>
        <taxon>Embryophyta</taxon>
        <taxon>Tracheophyta</taxon>
        <taxon>Spermatophyta</taxon>
        <taxon>Magnoliopsida</taxon>
        <taxon>eudicotyledons</taxon>
        <taxon>Gunneridae</taxon>
        <taxon>Pentapetalae</taxon>
        <taxon>rosids</taxon>
        <taxon>fabids</taxon>
        <taxon>Fabales</taxon>
        <taxon>Fabaceae</taxon>
        <taxon>Caesalpinioideae</taxon>
        <taxon>Cassia clade</taxon>
        <taxon>Senna</taxon>
    </lineage>
</organism>
<reference evidence="1" key="1">
    <citation type="submission" date="2020-09" db="EMBL/GenBank/DDBJ databases">
        <title>Genome-Enabled Discovery of Anthraquinone Biosynthesis in Senna tora.</title>
        <authorList>
            <person name="Kang S.-H."/>
            <person name="Pandey R.P."/>
            <person name="Lee C.-M."/>
            <person name="Sim J.-S."/>
            <person name="Jeong J.-T."/>
            <person name="Choi B.-S."/>
            <person name="Jung M."/>
            <person name="Ginzburg D."/>
            <person name="Zhao K."/>
            <person name="Won S.Y."/>
            <person name="Oh T.-J."/>
            <person name="Yu Y."/>
            <person name="Kim N.-H."/>
            <person name="Lee O.R."/>
            <person name="Lee T.-H."/>
            <person name="Bashyal P."/>
            <person name="Kim T.-S."/>
            <person name="Lee W.-H."/>
            <person name="Kawkins C."/>
            <person name="Kim C.-K."/>
            <person name="Kim J.S."/>
            <person name="Ahn B.O."/>
            <person name="Rhee S.Y."/>
            <person name="Sohng J.K."/>
        </authorList>
    </citation>
    <scope>NUCLEOTIDE SEQUENCE</scope>
    <source>
        <tissue evidence="1">Leaf</tissue>
    </source>
</reference>
<sequence length="338" mass="37907">MTVHTAFGRRILDARQDIHRLLSNVSPSTEELRRMHQELCKAANLEIVGFSVPTTCLGLRHVSKIITTEATSPGPPSGHLPPYAAPCCKLAGDLYNNAACDHFSPEPILGPPRDLFAMHNMNMRNKNEQTWFRRHKDWNDISFQWPALVCTTSPATTPLDRRSNYMQWYQRRTRRWIHPDLVGDVTDRTMSQVQEQGSCHHPFSHGVGMGLMDLMQALQTQLPRTSAKPFENPYIMSPPSPSRGSFFCEGGLPNAFQGLCTPRKLFEDVSQCQSPSFGTLYSDPLVHQDPPPMDFVYTFDAEVSSLCSDAMGIGGNVVHHSPPVFHTGLTFDFNQPPD</sequence>
<dbReference type="EMBL" id="JAAIUW010000010">
    <property type="protein sequence ID" value="KAF7812596.1"/>
    <property type="molecule type" value="Genomic_DNA"/>
</dbReference>
<keyword evidence="2" id="KW-1185">Reference proteome</keyword>
<gene>
    <name evidence="1" type="ORF">G2W53_033572</name>
</gene>